<dbReference type="OrthoDB" id="9776650at2"/>
<evidence type="ECO:0000259" key="2">
    <source>
        <dbReference type="Pfam" id="PF01396"/>
    </source>
</evidence>
<evidence type="ECO:0000313" key="3">
    <source>
        <dbReference type="EMBL" id="SFQ44042.1"/>
    </source>
</evidence>
<dbReference type="Gene3D" id="3.30.65.10">
    <property type="entry name" value="Bacterial Topoisomerase I, domain 1"/>
    <property type="match status" value="1"/>
</dbReference>
<organism evidence="3 4">
    <name type="scientific">Butyrivibrio proteoclasticus</name>
    <dbReference type="NCBI Taxonomy" id="43305"/>
    <lineage>
        <taxon>Bacteria</taxon>
        <taxon>Bacillati</taxon>
        <taxon>Bacillota</taxon>
        <taxon>Clostridia</taxon>
        <taxon>Lachnospirales</taxon>
        <taxon>Lachnospiraceae</taxon>
        <taxon>Butyrivibrio</taxon>
    </lineage>
</organism>
<dbReference type="Proteomes" id="UP000182624">
    <property type="component" value="Unassembled WGS sequence"/>
</dbReference>
<dbReference type="InterPro" id="IPR013498">
    <property type="entry name" value="Topo_IA_Znf"/>
</dbReference>
<dbReference type="Pfam" id="PF01396">
    <property type="entry name" value="Zn_ribbon_Top1"/>
    <property type="match status" value="1"/>
</dbReference>
<gene>
    <name evidence="3" type="ORF">SAMN04487928_14720</name>
</gene>
<sequence>MAQRTEAIYQGRTIGIESIYTVIDGKQINIPAKLNWVREKSRNGELFCPCGCGANLILVAGDRNLREQHFRIKDSDTKLECTAVTEGRASIESKIVLKCWLDDKLRTGDVDTRVPINAVDDSTDRKYEFSFVSKLHKLAISYFHDRANITDEKLDILDMNTQDIKIYYIADIMNCGSEGQFPEWMMKIESRQGYCLFLSIDGIDYKDARLEAAFYDQDIDGLWCEIIVTEGRLRDYSFDENNNLLFHRDSLDTLYDKAYYEFRKKQDREHDRRIMEQEKREAERQKCLEEEKKLQEEYERKIREREEQLLREKEAAESEKRRAREEFARNMAAGFEQQEKPIKDPDGNRWVKCEFCGKIAMDREFSSYGGKNHVNLGTCIECSRNNPKAAVQISIPHRESNANRYDPTVCPECGSRLVERNGRNGRFVGCSSYPRCKYTRSIR</sequence>
<protein>
    <submittedName>
        <fullName evidence="3">Topoisomerase DNA binding C4 zinc finger</fullName>
    </submittedName>
</protein>
<feature type="domain" description="DNA topoisomerase type IA zn finger" evidence="2">
    <location>
        <begin position="409"/>
        <end position="442"/>
    </location>
</feature>
<dbReference type="SUPFAM" id="SSF57783">
    <property type="entry name" value="Zinc beta-ribbon"/>
    <property type="match status" value="1"/>
</dbReference>
<feature type="coiled-coil region" evidence="1">
    <location>
        <begin position="265"/>
        <end position="333"/>
    </location>
</feature>
<dbReference type="GO" id="GO:0003677">
    <property type="term" value="F:DNA binding"/>
    <property type="evidence" value="ECO:0007669"/>
    <property type="project" value="InterPro"/>
</dbReference>
<proteinExistence type="predicted"/>
<accession>A0A1I5YIL0</accession>
<evidence type="ECO:0000256" key="1">
    <source>
        <dbReference type="SAM" id="Coils"/>
    </source>
</evidence>
<dbReference type="EMBL" id="FOXO01000047">
    <property type="protein sequence ID" value="SFQ44042.1"/>
    <property type="molecule type" value="Genomic_DNA"/>
</dbReference>
<evidence type="ECO:0000313" key="4">
    <source>
        <dbReference type="Proteomes" id="UP000182624"/>
    </source>
</evidence>
<name>A0A1I5YIL0_9FIRM</name>
<dbReference type="GO" id="GO:0005694">
    <property type="term" value="C:chromosome"/>
    <property type="evidence" value="ECO:0007669"/>
    <property type="project" value="InterPro"/>
</dbReference>
<dbReference type="GO" id="GO:0003916">
    <property type="term" value="F:DNA topoisomerase activity"/>
    <property type="evidence" value="ECO:0007669"/>
    <property type="project" value="InterPro"/>
</dbReference>
<dbReference type="AlphaFoldDB" id="A0A1I5YIL0"/>
<keyword evidence="1" id="KW-0175">Coiled coil</keyword>
<dbReference type="RefSeq" id="WP_074891940.1">
    <property type="nucleotide sequence ID" value="NZ_FOXO01000047.1"/>
</dbReference>
<dbReference type="GO" id="GO:0006265">
    <property type="term" value="P:DNA topological change"/>
    <property type="evidence" value="ECO:0007669"/>
    <property type="project" value="InterPro"/>
</dbReference>
<keyword evidence="4" id="KW-1185">Reference proteome</keyword>
<reference evidence="4" key="1">
    <citation type="submission" date="2016-10" db="EMBL/GenBank/DDBJ databases">
        <authorList>
            <person name="Varghese N."/>
            <person name="Submissions S."/>
        </authorList>
    </citation>
    <scope>NUCLEOTIDE SEQUENCE [LARGE SCALE GENOMIC DNA]</scope>
    <source>
        <strain evidence="4">P18</strain>
    </source>
</reference>
<keyword evidence="3" id="KW-0413">Isomerase</keyword>